<gene>
    <name evidence="1" type="ORF">SAMN05192589_111144</name>
</gene>
<dbReference type="RefSeq" id="WP_092744913.1">
    <property type="nucleotide sequence ID" value="NZ_FMZC01000011.1"/>
</dbReference>
<name>A0A1G6ZMK9_9BURK</name>
<evidence type="ECO:0000313" key="1">
    <source>
        <dbReference type="EMBL" id="SDE03751.1"/>
    </source>
</evidence>
<dbReference type="AlphaFoldDB" id="A0A1G6ZMK9"/>
<dbReference type="STRING" id="187868.SAMN05192589_111144"/>
<protein>
    <recommendedName>
        <fullName evidence="3">Structural protein P5</fullName>
    </recommendedName>
</protein>
<organism evidence="1 2">
    <name type="scientific">Paracidovorax valerianellae</name>
    <dbReference type="NCBI Taxonomy" id="187868"/>
    <lineage>
        <taxon>Bacteria</taxon>
        <taxon>Pseudomonadati</taxon>
        <taxon>Pseudomonadota</taxon>
        <taxon>Betaproteobacteria</taxon>
        <taxon>Burkholderiales</taxon>
        <taxon>Comamonadaceae</taxon>
        <taxon>Paracidovorax</taxon>
    </lineage>
</organism>
<dbReference type="OrthoDB" id="8019720at2"/>
<dbReference type="EMBL" id="FMZC01000011">
    <property type="protein sequence ID" value="SDE03751.1"/>
    <property type="molecule type" value="Genomic_DNA"/>
</dbReference>
<reference evidence="1 2" key="1">
    <citation type="submission" date="2016-10" db="EMBL/GenBank/DDBJ databases">
        <authorList>
            <person name="de Groot N.N."/>
        </authorList>
    </citation>
    <scope>NUCLEOTIDE SEQUENCE [LARGE SCALE GENOMIC DNA]</scope>
    <source>
        <strain evidence="1 2">DSM 16619</strain>
    </source>
</reference>
<sequence>MLTLVPRGIRNHNPGNIVRSHIGWRGMADDQSADPHFVVFTEPYWGLRAMALLLRNYQAKHQLCTIDGIIRRWAESREGDACDYVREVADGLGISQHAFVCLDAVTLPQVMRTIVGRENGMQPYPDALITRAVSVF</sequence>
<evidence type="ECO:0000313" key="2">
    <source>
        <dbReference type="Proteomes" id="UP000198781"/>
    </source>
</evidence>
<evidence type="ECO:0008006" key="3">
    <source>
        <dbReference type="Google" id="ProtNLM"/>
    </source>
</evidence>
<accession>A0A1G6ZMK9</accession>
<dbReference type="Proteomes" id="UP000198781">
    <property type="component" value="Unassembled WGS sequence"/>
</dbReference>
<keyword evidence="2" id="KW-1185">Reference proteome</keyword>
<proteinExistence type="predicted"/>